<name>A0A831Z0J6_UNCKA</name>
<gene>
    <name evidence="2" type="ORF">ENR01_00735</name>
</gene>
<proteinExistence type="predicted"/>
<feature type="region of interest" description="Disordered" evidence="1">
    <location>
        <begin position="112"/>
        <end position="139"/>
    </location>
</feature>
<sequence length="139" mass="15494">MRSFGESFSSTIILDELSYQTQNNEATGKIANLRTKPSAQRQLPALDILKAGGEMADLPKPPDGSGNVPPKFEKALRRFLQAQGFSEAAIEEIFKGNPIQLVKATFPTPWPRDSKREFVFKDGEIQEIPPDEEPKLPRP</sequence>
<evidence type="ECO:0000256" key="1">
    <source>
        <dbReference type="SAM" id="MobiDB-lite"/>
    </source>
</evidence>
<comment type="caution">
    <text evidence="2">The sequence shown here is derived from an EMBL/GenBank/DDBJ whole genome shotgun (WGS) entry which is preliminary data.</text>
</comment>
<protein>
    <submittedName>
        <fullName evidence="2">Uncharacterized protein</fullName>
    </submittedName>
</protein>
<evidence type="ECO:0000313" key="2">
    <source>
        <dbReference type="EMBL" id="HEX61671.1"/>
    </source>
</evidence>
<dbReference type="AlphaFoldDB" id="A0A831Z0J6"/>
<dbReference type="EMBL" id="DSPJ01000020">
    <property type="protein sequence ID" value="HEX61671.1"/>
    <property type="molecule type" value="Genomic_DNA"/>
</dbReference>
<accession>A0A831Z0J6</accession>
<reference evidence="2" key="1">
    <citation type="journal article" date="2020" name="mSystems">
        <title>Genome- and Community-Level Interaction Insights into Carbon Utilization and Element Cycling Functions of Hydrothermarchaeota in Hydrothermal Sediment.</title>
        <authorList>
            <person name="Zhou Z."/>
            <person name="Liu Y."/>
            <person name="Xu W."/>
            <person name="Pan J."/>
            <person name="Luo Z.H."/>
            <person name="Li M."/>
        </authorList>
    </citation>
    <scope>NUCLEOTIDE SEQUENCE [LARGE SCALE GENOMIC DNA]</scope>
    <source>
        <strain evidence="2">SpSt-361</strain>
    </source>
</reference>
<organism evidence="2">
    <name type="scientific">candidate division WWE3 bacterium</name>
    <dbReference type="NCBI Taxonomy" id="2053526"/>
    <lineage>
        <taxon>Bacteria</taxon>
        <taxon>Katanobacteria</taxon>
    </lineage>
</organism>
<feature type="compositionally biased region" description="Basic and acidic residues" evidence="1">
    <location>
        <begin position="112"/>
        <end position="124"/>
    </location>
</feature>